<protein>
    <submittedName>
        <fullName evidence="5">3D domain protein</fullName>
    </submittedName>
</protein>
<feature type="coiled-coil region" evidence="2">
    <location>
        <begin position="11"/>
        <end position="66"/>
    </location>
</feature>
<reference evidence="5" key="1">
    <citation type="submission" date="2007-06" db="EMBL/GenBank/DDBJ databases">
        <title>Complete sequence of Alkaliphilus metalliredigens QYMF.</title>
        <authorList>
            <consortium name="US DOE Joint Genome Institute"/>
            <person name="Copeland A."/>
            <person name="Lucas S."/>
            <person name="Lapidus A."/>
            <person name="Barry K."/>
            <person name="Detter J.C."/>
            <person name="Glavina del Rio T."/>
            <person name="Hammon N."/>
            <person name="Israni S."/>
            <person name="Dalin E."/>
            <person name="Tice H."/>
            <person name="Pitluck S."/>
            <person name="Chertkov O."/>
            <person name="Brettin T."/>
            <person name="Bruce D."/>
            <person name="Han C."/>
            <person name="Schmutz J."/>
            <person name="Larimer F."/>
            <person name="Land M."/>
            <person name="Hauser L."/>
            <person name="Kyrpides N."/>
            <person name="Mikhailova N."/>
            <person name="Ye Q."/>
            <person name="Zhou J."/>
            <person name="Fields M."/>
            <person name="Richardson P."/>
        </authorList>
    </citation>
    <scope>NUCLEOTIDE SEQUENCE</scope>
    <source>
        <strain evidence="5">QYMF</strain>
    </source>
</reference>
<dbReference type="GO" id="GO:0004553">
    <property type="term" value="F:hydrolase activity, hydrolyzing O-glycosyl compounds"/>
    <property type="evidence" value="ECO:0007669"/>
    <property type="project" value="InterPro"/>
</dbReference>
<keyword evidence="2" id="KW-0175">Coiled coil</keyword>
<dbReference type="PANTHER" id="PTHR39160">
    <property type="entry name" value="CELL WALL-BINDING PROTEIN YOCH"/>
    <property type="match status" value="1"/>
</dbReference>
<organism evidence="5 8">
    <name type="scientific">Alkaliphilus metalliredigens (strain QYMF)</name>
    <dbReference type="NCBI Taxonomy" id="293826"/>
    <lineage>
        <taxon>Bacteria</taxon>
        <taxon>Bacillati</taxon>
        <taxon>Bacillota</taxon>
        <taxon>Clostridia</taxon>
        <taxon>Peptostreptococcales</taxon>
        <taxon>Natronincolaceae</taxon>
        <taxon>Alkaliphilus</taxon>
    </lineage>
</organism>
<dbReference type="EMBL" id="CP000724">
    <property type="protein sequence ID" value="ABR50450.1"/>
    <property type="molecule type" value="Genomic_DNA"/>
</dbReference>
<dbReference type="Proteomes" id="UP000001572">
    <property type="component" value="Chromosome"/>
</dbReference>
<feature type="region of interest" description="Disordered" evidence="3">
    <location>
        <begin position="71"/>
        <end position="90"/>
    </location>
</feature>
<dbReference type="eggNOG" id="COG3584">
    <property type="taxonomic scope" value="Bacteria"/>
</dbReference>
<gene>
    <name evidence="5" type="ordered locus">Amet_0406</name>
    <name evidence="6" type="ordered locus">Amet_1943</name>
    <name evidence="7" type="ordered locus">Amet_4376</name>
</gene>
<dbReference type="EMBL" id="CP000724">
    <property type="protein sequence ID" value="ABR48106.1"/>
    <property type="molecule type" value="Genomic_DNA"/>
</dbReference>
<sequence>MVIMASTNTTVKEHQKQNEELWMQIDKLNLEKDLLNKNIINEKELIKELQEQIERLEVIRAKVTAYSPSDDRNGINADANPSITSTGKTPGKIYAAADPKRLPYGTKIYIPNFGEVEIQDTGGALRNDKKNVRIDIFKETYEGAIAWGIQDLDIRLVY</sequence>
<evidence type="ECO:0000256" key="3">
    <source>
        <dbReference type="SAM" id="MobiDB-lite"/>
    </source>
</evidence>
<name>A6TKB6_ALKMQ</name>
<dbReference type="PANTHER" id="PTHR39160:SF4">
    <property type="entry name" value="RESUSCITATION-PROMOTING FACTOR RPFB"/>
    <property type="match status" value="1"/>
</dbReference>
<dbReference type="KEGG" id="amt:Amet_4376"/>
<dbReference type="InterPro" id="IPR010611">
    <property type="entry name" value="3D_dom"/>
</dbReference>
<evidence type="ECO:0000259" key="4">
    <source>
        <dbReference type="Pfam" id="PF06725"/>
    </source>
</evidence>
<evidence type="ECO:0000313" key="5">
    <source>
        <dbReference type="EMBL" id="ABR46634.1"/>
    </source>
</evidence>
<keyword evidence="8" id="KW-1185">Reference proteome</keyword>
<evidence type="ECO:0000256" key="1">
    <source>
        <dbReference type="ARBA" id="ARBA00022729"/>
    </source>
</evidence>
<dbReference type="InterPro" id="IPR051933">
    <property type="entry name" value="Resuscitation_pf_RpfB"/>
</dbReference>
<keyword evidence="1" id="KW-0732">Signal</keyword>
<dbReference type="InterPro" id="IPR059180">
    <property type="entry name" value="3D_YorM"/>
</dbReference>
<reference evidence="8" key="2">
    <citation type="journal article" date="2016" name="Genome Announc.">
        <title>Complete genome sequence of Alkaliphilus metalliredigens strain QYMF, an alkaliphilic and metal-reducing bacterium isolated from borax-contaminated leachate ponds.</title>
        <authorList>
            <person name="Hwang C."/>
            <person name="Copeland A."/>
            <person name="Lucas S."/>
            <person name="Lapidus A."/>
            <person name="Barry K."/>
            <person name="Detter J.C."/>
            <person name="Glavina Del Rio T."/>
            <person name="Hammon N."/>
            <person name="Israni S."/>
            <person name="Dalin E."/>
            <person name="Tice H."/>
            <person name="Pitluck S."/>
            <person name="Chertkov O."/>
            <person name="Brettin T."/>
            <person name="Bruce D."/>
            <person name="Han C."/>
            <person name="Schmutz J."/>
            <person name="Larimer F."/>
            <person name="Land M.L."/>
            <person name="Hauser L."/>
            <person name="Kyrpides N."/>
            <person name="Mikhailova N."/>
            <person name="Ye Q."/>
            <person name="Zhou J."/>
            <person name="Richardson P."/>
            <person name="Fields M.W."/>
        </authorList>
    </citation>
    <scope>NUCLEOTIDE SEQUENCE [LARGE SCALE GENOMIC DNA]</scope>
    <source>
        <strain evidence="8">QYMF</strain>
    </source>
</reference>
<dbReference type="OrthoDB" id="9798935at2"/>
<accession>A6TKB6</accession>
<evidence type="ECO:0000313" key="7">
    <source>
        <dbReference type="EMBL" id="ABR50450.1"/>
    </source>
</evidence>
<dbReference type="GO" id="GO:0009254">
    <property type="term" value="P:peptidoglycan turnover"/>
    <property type="evidence" value="ECO:0007669"/>
    <property type="project" value="InterPro"/>
</dbReference>
<dbReference type="HOGENOM" id="CLU_1665734_0_0_9"/>
<evidence type="ECO:0000313" key="6">
    <source>
        <dbReference type="EMBL" id="ABR48106.1"/>
    </source>
</evidence>
<feature type="domain" description="3D" evidence="4">
    <location>
        <begin position="96"/>
        <end position="151"/>
    </location>
</feature>
<feature type="compositionally biased region" description="Polar residues" evidence="3">
    <location>
        <begin position="79"/>
        <end position="88"/>
    </location>
</feature>
<proteinExistence type="predicted"/>
<dbReference type="GO" id="GO:0019867">
    <property type="term" value="C:outer membrane"/>
    <property type="evidence" value="ECO:0007669"/>
    <property type="project" value="InterPro"/>
</dbReference>
<dbReference type="EMBL" id="CP000724">
    <property type="protein sequence ID" value="ABR46634.1"/>
    <property type="molecule type" value="Genomic_DNA"/>
</dbReference>
<dbReference type="CDD" id="cd14667">
    <property type="entry name" value="3D_containing_proteins"/>
    <property type="match status" value="1"/>
</dbReference>
<evidence type="ECO:0000256" key="2">
    <source>
        <dbReference type="SAM" id="Coils"/>
    </source>
</evidence>
<dbReference type="KEGG" id="amt:Amet_1943"/>
<dbReference type="KEGG" id="amt:Amet_0406"/>
<dbReference type="STRING" id="293826.Amet_0406"/>
<dbReference type="Pfam" id="PF06725">
    <property type="entry name" value="3D"/>
    <property type="match status" value="1"/>
</dbReference>
<evidence type="ECO:0000313" key="8">
    <source>
        <dbReference type="Proteomes" id="UP000001572"/>
    </source>
</evidence>
<dbReference type="AlphaFoldDB" id="A6TKB6"/>